<protein>
    <submittedName>
        <fullName evidence="2">DUF4892 domain-containing protein</fullName>
    </submittedName>
</protein>
<accession>A0AAJ6LXT3</accession>
<dbReference type="Proteomes" id="UP001258207">
    <property type="component" value="Chromosome"/>
</dbReference>
<organism evidence="2 3">
    <name type="scientific">Pseudomonas coleopterorum</name>
    <dbReference type="NCBI Taxonomy" id="1605838"/>
    <lineage>
        <taxon>Bacteria</taxon>
        <taxon>Pseudomonadati</taxon>
        <taxon>Pseudomonadota</taxon>
        <taxon>Gammaproteobacteria</taxon>
        <taxon>Pseudomonadales</taxon>
        <taxon>Pseudomonadaceae</taxon>
        <taxon>Pseudomonas</taxon>
    </lineage>
</organism>
<feature type="chain" id="PRO_5042461206" evidence="1">
    <location>
        <begin position="27"/>
        <end position="270"/>
    </location>
</feature>
<dbReference type="InterPro" id="IPR032608">
    <property type="entry name" value="DUF4892"/>
</dbReference>
<gene>
    <name evidence="2" type="ORF">RI108_15390</name>
</gene>
<dbReference type="RefSeq" id="WP_310791450.1">
    <property type="nucleotide sequence ID" value="NZ_CP134081.1"/>
</dbReference>
<sequence>MNASKRLLPVLAGLLCTAALSTAAFAAQAPGPIDAKVVDQRPAVDKDRIYPLGSLRKISGKLRMDGQVNAKGQVSSTTYELPETQTAGQAFNDAREALQQGGAHTLYWCQARDCGESSLWVNDVFDGARLSGADDQQAFVLLRQAAPDDNTLTAIYAITRGNRRAYLHVETFVADAPLGTLLPTPATVLHELRSTGDLDYPALGETPDDTWVALLARSLQLDSSIRASVSGVSPASTAAWRDALVAKGVRAARLETGSESVKGLHLEIIR</sequence>
<evidence type="ECO:0000256" key="1">
    <source>
        <dbReference type="SAM" id="SignalP"/>
    </source>
</evidence>
<keyword evidence="1" id="KW-0732">Signal</keyword>
<feature type="signal peptide" evidence="1">
    <location>
        <begin position="1"/>
        <end position="26"/>
    </location>
</feature>
<reference evidence="2" key="1">
    <citation type="submission" date="2023-09" db="EMBL/GenBank/DDBJ databases">
        <title>First report of Pseudomonas coleopterorum DJ13 causing leaf spot on Rhododendron pulchrum Sweet in China.</title>
        <authorList>
            <person name="Zhang Y."/>
        </authorList>
    </citation>
    <scope>NUCLEOTIDE SEQUENCE</scope>
    <source>
        <strain evidence="2">DJ13</strain>
    </source>
</reference>
<evidence type="ECO:0000313" key="3">
    <source>
        <dbReference type="Proteomes" id="UP001258207"/>
    </source>
</evidence>
<proteinExistence type="predicted"/>
<dbReference type="Pfam" id="PF16234">
    <property type="entry name" value="DUF4892"/>
    <property type="match status" value="1"/>
</dbReference>
<evidence type="ECO:0000313" key="2">
    <source>
        <dbReference type="EMBL" id="WNC08675.1"/>
    </source>
</evidence>
<dbReference type="EMBL" id="CP134081">
    <property type="protein sequence ID" value="WNC08675.1"/>
    <property type="molecule type" value="Genomic_DNA"/>
</dbReference>
<name>A0AAJ6LXT3_9PSED</name>
<dbReference type="AlphaFoldDB" id="A0AAJ6LXT3"/>